<dbReference type="Gramene" id="ESW18443">
    <property type="protein sequence ID" value="ESW18443"/>
    <property type="gene ID" value="PHAVU_006G041500g"/>
</dbReference>
<gene>
    <name evidence="1" type="ORF">PHAVU_006G041500g</name>
</gene>
<organism evidence="1 2">
    <name type="scientific">Phaseolus vulgaris</name>
    <name type="common">Kidney bean</name>
    <name type="synonym">French bean</name>
    <dbReference type="NCBI Taxonomy" id="3885"/>
    <lineage>
        <taxon>Eukaryota</taxon>
        <taxon>Viridiplantae</taxon>
        <taxon>Streptophyta</taxon>
        <taxon>Embryophyta</taxon>
        <taxon>Tracheophyta</taxon>
        <taxon>Spermatophyta</taxon>
        <taxon>Magnoliopsida</taxon>
        <taxon>eudicotyledons</taxon>
        <taxon>Gunneridae</taxon>
        <taxon>Pentapetalae</taxon>
        <taxon>rosids</taxon>
        <taxon>fabids</taxon>
        <taxon>Fabales</taxon>
        <taxon>Fabaceae</taxon>
        <taxon>Papilionoideae</taxon>
        <taxon>50 kb inversion clade</taxon>
        <taxon>NPAAA clade</taxon>
        <taxon>indigoferoid/millettioid clade</taxon>
        <taxon>Phaseoleae</taxon>
        <taxon>Phaseolus</taxon>
    </lineage>
</organism>
<protein>
    <submittedName>
        <fullName evidence="1">Uncharacterized protein</fullName>
    </submittedName>
</protein>
<dbReference type="Proteomes" id="UP000000226">
    <property type="component" value="Chromosome 6"/>
</dbReference>
<evidence type="ECO:0000313" key="2">
    <source>
        <dbReference type="Proteomes" id="UP000000226"/>
    </source>
</evidence>
<evidence type="ECO:0000313" key="1">
    <source>
        <dbReference type="EMBL" id="ESW18443.1"/>
    </source>
</evidence>
<name>V7BN29_PHAVU</name>
<accession>V7BN29</accession>
<sequence>MNTSKTNKIVSQIQHQPGGKRVTKQAIIDMNFNKESRLSADSALQRIGFDKGTAWNIVAGVSKDLHGTGKATIAIEFCEMKRVHLENLPNLRSFSSGNIVEWQALENVVANQCPNFKKFGLRMIKNSQLKSIFILEYEGQIVDIDNKVVAYLFELLVSSLSNLILHIEFFNIQKSWYFITCLLNFCYF</sequence>
<proteinExistence type="predicted"/>
<dbReference type="AlphaFoldDB" id="V7BN29"/>
<reference evidence="2" key="1">
    <citation type="journal article" date="2014" name="Nat. Genet.">
        <title>A reference genome for common bean and genome-wide analysis of dual domestications.</title>
        <authorList>
            <person name="Schmutz J."/>
            <person name="McClean P.E."/>
            <person name="Mamidi S."/>
            <person name="Wu G.A."/>
            <person name="Cannon S.B."/>
            <person name="Grimwood J."/>
            <person name="Jenkins J."/>
            <person name="Shu S."/>
            <person name="Song Q."/>
            <person name="Chavarro C."/>
            <person name="Torres-Torres M."/>
            <person name="Geffroy V."/>
            <person name="Moghaddam S.M."/>
            <person name="Gao D."/>
            <person name="Abernathy B."/>
            <person name="Barry K."/>
            <person name="Blair M."/>
            <person name="Brick M.A."/>
            <person name="Chovatia M."/>
            <person name="Gepts P."/>
            <person name="Goodstein D.M."/>
            <person name="Gonzales M."/>
            <person name="Hellsten U."/>
            <person name="Hyten D.L."/>
            <person name="Jia G."/>
            <person name="Kelly J.D."/>
            <person name="Kudrna D."/>
            <person name="Lee R."/>
            <person name="Richard M.M."/>
            <person name="Miklas P.N."/>
            <person name="Osorno J.M."/>
            <person name="Rodrigues J."/>
            <person name="Thareau V."/>
            <person name="Urrea C.A."/>
            <person name="Wang M."/>
            <person name="Yu Y."/>
            <person name="Zhang M."/>
            <person name="Wing R.A."/>
            <person name="Cregan P.B."/>
            <person name="Rokhsar D.S."/>
            <person name="Jackson S.A."/>
        </authorList>
    </citation>
    <scope>NUCLEOTIDE SEQUENCE [LARGE SCALE GENOMIC DNA]</scope>
    <source>
        <strain evidence="2">cv. G19833</strain>
    </source>
</reference>
<dbReference type="EMBL" id="CM002293">
    <property type="protein sequence ID" value="ESW18443.1"/>
    <property type="molecule type" value="Genomic_DNA"/>
</dbReference>
<keyword evidence="2" id="KW-1185">Reference proteome</keyword>
<dbReference type="OrthoDB" id="1430766at2759"/>